<dbReference type="CDD" id="cd18762">
    <property type="entry name" value="PIN_MtVapC3-like"/>
    <property type="match status" value="1"/>
</dbReference>
<proteinExistence type="predicted"/>
<dbReference type="PANTHER" id="PTHR42740:SF1">
    <property type="entry name" value="RIBONUCLEASE VAPC3"/>
    <property type="match status" value="1"/>
</dbReference>
<dbReference type="PANTHER" id="PTHR42740">
    <property type="entry name" value="RIBONUCLEASE VAPC3"/>
    <property type="match status" value="1"/>
</dbReference>
<keyword evidence="3" id="KW-0479">Metal-binding</keyword>
<keyword evidence="5" id="KW-0460">Magnesium</keyword>
<organism evidence="7 8">
    <name type="scientific">Candidatus Cryosericum odellii</name>
    <dbReference type="NCBI Taxonomy" id="2290917"/>
    <lineage>
        <taxon>Bacteria</taxon>
        <taxon>Pseudomonadati</taxon>
        <taxon>Caldisericota/Cryosericota group</taxon>
        <taxon>Candidatus Cryosericota</taxon>
        <taxon>Candidatus Cryosericia</taxon>
        <taxon>Candidatus Cryosericales</taxon>
        <taxon>Candidatus Cryosericaceae</taxon>
        <taxon>Candidatus Cryosericum</taxon>
    </lineage>
</organism>
<evidence type="ECO:0000256" key="3">
    <source>
        <dbReference type="ARBA" id="ARBA00022723"/>
    </source>
</evidence>
<evidence type="ECO:0000256" key="4">
    <source>
        <dbReference type="ARBA" id="ARBA00022801"/>
    </source>
</evidence>
<accession>A0A398DC68</accession>
<dbReference type="GO" id="GO:0004540">
    <property type="term" value="F:RNA nuclease activity"/>
    <property type="evidence" value="ECO:0007669"/>
    <property type="project" value="TreeGrafter"/>
</dbReference>
<evidence type="ECO:0000256" key="5">
    <source>
        <dbReference type="ARBA" id="ARBA00022842"/>
    </source>
</evidence>
<feature type="domain" description="PIN" evidence="6">
    <location>
        <begin position="2"/>
        <end position="124"/>
    </location>
</feature>
<reference evidence="7 8" key="1">
    <citation type="submission" date="2018-09" db="EMBL/GenBank/DDBJ databases">
        <title>Discovery and Ecogenomic Context for Candidatus Cryosericales, a Global Caldiserica Order Active in Thawing Permafrost.</title>
        <authorList>
            <person name="Martinez M.A."/>
            <person name="Woodcroft B.J."/>
            <person name="Ignacio Espinoza J.C."/>
            <person name="Zayed A."/>
            <person name="Singleton C.M."/>
            <person name="Boyd J."/>
            <person name="Li Y.-F."/>
            <person name="Purvine S."/>
            <person name="Maughan H."/>
            <person name="Hodgkins S.B."/>
            <person name="Anderson D."/>
            <person name="Sederholm M."/>
            <person name="Temperton B."/>
            <person name="Saleska S.R."/>
            <person name="Tyson G.W."/>
            <person name="Rich V.I."/>
        </authorList>
    </citation>
    <scope>NUCLEOTIDE SEQUENCE [LARGE SCALE GENOMIC DNA]</scope>
    <source>
        <strain evidence="7 8">SMC6</strain>
    </source>
</reference>
<evidence type="ECO:0000259" key="6">
    <source>
        <dbReference type="Pfam" id="PF01850"/>
    </source>
</evidence>
<dbReference type="AlphaFoldDB" id="A0A398DC68"/>
<dbReference type="Gene3D" id="3.40.50.1010">
    <property type="entry name" value="5'-nuclease"/>
    <property type="match status" value="1"/>
</dbReference>
<evidence type="ECO:0000256" key="2">
    <source>
        <dbReference type="ARBA" id="ARBA00022722"/>
    </source>
</evidence>
<comment type="caution">
    <text evidence="7">The sequence shown here is derived from an EMBL/GenBank/DDBJ whole genome shotgun (WGS) entry which is preliminary data.</text>
</comment>
<dbReference type="GO" id="GO:0016787">
    <property type="term" value="F:hydrolase activity"/>
    <property type="evidence" value="ECO:0007669"/>
    <property type="project" value="UniProtKB-KW"/>
</dbReference>
<evidence type="ECO:0000313" key="8">
    <source>
        <dbReference type="Proteomes" id="UP000266260"/>
    </source>
</evidence>
<dbReference type="GO" id="GO:0046872">
    <property type="term" value="F:metal ion binding"/>
    <property type="evidence" value="ECO:0007669"/>
    <property type="project" value="UniProtKB-KW"/>
</dbReference>
<dbReference type="InterPro" id="IPR051749">
    <property type="entry name" value="PINc/VapC_TA_RNase"/>
</dbReference>
<keyword evidence="8" id="KW-1185">Reference proteome</keyword>
<dbReference type="Proteomes" id="UP000266260">
    <property type="component" value="Unassembled WGS sequence"/>
</dbReference>
<evidence type="ECO:0000313" key="7">
    <source>
        <dbReference type="EMBL" id="RIE11209.1"/>
    </source>
</evidence>
<keyword evidence="2" id="KW-0540">Nuclease</keyword>
<name>A0A398DC68_9BACT</name>
<dbReference type="SUPFAM" id="SSF88723">
    <property type="entry name" value="PIN domain-like"/>
    <property type="match status" value="1"/>
</dbReference>
<dbReference type="EMBL" id="QXIT01000003">
    <property type="protein sequence ID" value="RIE11209.1"/>
    <property type="molecule type" value="Genomic_DNA"/>
</dbReference>
<dbReference type="InterPro" id="IPR029060">
    <property type="entry name" value="PIN-like_dom_sf"/>
</dbReference>
<keyword evidence="1" id="KW-1277">Toxin-antitoxin system</keyword>
<protein>
    <submittedName>
        <fullName evidence="7">PIN domain nuclease</fullName>
    </submittedName>
</protein>
<dbReference type="InterPro" id="IPR002716">
    <property type="entry name" value="PIN_dom"/>
</dbReference>
<gene>
    <name evidence="7" type="ORF">SMC6_00095</name>
</gene>
<evidence type="ECO:0000256" key="1">
    <source>
        <dbReference type="ARBA" id="ARBA00022649"/>
    </source>
</evidence>
<keyword evidence="4" id="KW-0378">Hydrolase</keyword>
<dbReference type="Pfam" id="PF01850">
    <property type="entry name" value="PIN"/>
    <property type="match status" value="1"/>
</dbReference>
<dbReference type="RefSeq" id="WP_119175260.1">
    <property type="nucleotide sequence ID" value="NZ_QXIT01000003.1"/>
</dbReference>
<sequence length="138" mass="16067">MILVDTSVLIDFLKGAINDYVSLFDDILDKHIPFGINEFIYQEVLQGSKTITEFNKLKEYFETIPFYYLSEEKKSFEKAAYMNFTCRRAGITIRSTIDLLIAQTAIENNLYLLHKDEDFTNIAKIIPELKIYKKGDFA</sequence>